<dbReference type="PROSITE" id="PS50837">
    <property type="entry name" value="NACHT"/>
    <property type="match status" value="1"/>
</dbReference>
<feature type="repeat" description="ANK" evidence="4">
    <location>
        <begin position="727"/>
        <end position="759"/>
    </location>
</feature>
<dbReference type="CDD" id="cd21037">
    <property type="entry name" value="MLKL_NTD"/>
    <property type="match status" value="1"/>
</dbReference>
<dbReference type="PROSITE" id="PS50297">
    <property type="entry name" value="ANK_REP_REGION"/>
    <property type="match status" value="5"/>
</dbReference>
<dbReference type="InterPro" id="IPR002110">
    <property type="entry name" value="Ankyrin_rpt"/>
</dbReference>
<dbReference type="PROSITE" id="PS50088">
    <property type="entry name" value="ANK_REPEAT"/>
    <property type="match status" value="7"/>
</dbReference>
<keyword evidence="3 4" id="KW-0040">ANK repeat</keyword>
<protein>
    <recommendedName>
        <fullName evidence="1">protein S-acyltransferase</fullName>
        <ecNumber evidence="1">2.3.1.225</ecNumber>
    </recommendedName>
</protein>
<evidence type="ECO:0000256" key="4">
    <source>
        <dbReference type="PROSITE-ProRule" id="PRU00023"/>
    </source>
</evidence>
<dbReference type="InterPro" id="IPR059179">
    <property type="entry name" value="MLKL-like_MCAfunc"/>
</dbReference>
<dbReference type="EC" id="2.3.1.225" evidence="1"/>
<dbReference type="AlphaFoldDB" id="A0A8H7CCU0"/>
<dbReference type="GO" id="GO:0019706">
    <property type="term" value="F:protein-cysteine S-palmitoyltransferase activity"/>
    <property type="evidence" value="ECO:0007669"/>
    <property type="project" value="UniProtKB-EC"/>
</dbReference>
<keyword evidence="2" id="KW-0677">Repeat</keyword>
<dbReference type="Gene3D" id="3.40.50.300">
    <property type="entry name" value="P-loop containing nucleotide triphosphate hydrolases"/>
    <property type="match status" value="1"/>
</dbReference>
<dbReference type="Proteomes" id="UP000620124">
    <property type="component" value="Unassembled WGS sequence"/>
</dbReference>
<keyword evidence="7" id="KW-1185">Reference proteome</keyword>
<organism evidence="6 7">
    <name type="scientific">Mycena venus</name>
    <dbReference type="NCBI Taxonomy" id="2733690"/>
    <lineage>
        <taxon>Eukaryota</taxon>
        <taxon>Fungi</taxon>
        <taxon>Dikarya</taxon>
        <taxon>Basidiomycota</taxon>
        <taxon>Agaricomycotina</taxon>
        <taxon>Agaricomycetes</taxon>
        <taxon>Agaricomycetidae</taxon>
        <taxon>Agaricales</taxon>
        <taxon>Marasmiineae</taxon>
        <taxon>Mycenaceae</taxon>
        <taxon>Mycena</taxon>
    </lineage>
</organism>
<name>A0A8H7CCU0_9AGAR</name>
<accession>A0A8H7CCU0</accession>
<dbReference type="EMBL" id="JACAZI010000031">
    <property type="protein sequence ID" value="KAF7332889.1"/>
    <property type="molecule type" value="Genomic_DNA"/>
</dbReference>
<feature type="domain" description="NACHT" evidence="5">
    <location>
        <begin position="233"/>
        <end position="350"/>
    </location>
</feature>
<dbReference type="Pfam" id="PF24883">
    <property type="entry name" value="NPHP3_N"/>
    <property type="match status" value="1"/>
</dbReference>
<dbReference type="InterPro" id="IPR036770">
    <property type="entry name" value="Ankyrin_rpt-contain_sf"/>
</dbReference>
<dbReference type="PANTHER" id="PTHR24161:SF85">
    <property type="entry name" value="PALMITOYLTRANSFERASE HIP14"/>
    <property type="match status" value="1"/>
</dbReference>
<proteinExistence type="predicted"/>
<dbReference type="InterPro" id="IPR007111">
    <property type="entry name" value="NACHT_NTPase"/>
</dbReference>
<dbReference type="PANTHER" id="PTHR24161">
    <property type="entry name" value="ANK_REP_REGION DOMAIN-CONTAINING PROTEIN-RELATED"/>
    <property type="match status" value="1"/>
</dbReference>
<feature type="repeat" description="ANK" evidence="4">
    <location>
        <begin position="826"/>
        <end position="858"/>
    </location>
</feature>
<gene>
    <name evidence="6" type="ORF">MVEN_02394200</name>
</gene>
<evidence type="ECO:0000256" key="3">
    <source>
        <dbReference type="ARBA" id="ARBA00023043"/>
    </source>
</evidence>
<evidence type="ECO:0000256" key="1">
    <source>
        <dbReference type="ARBA" id="ARBA00012210"/>
    </source>
</evidence>
<evidence type="ECO:0000313" key="7">
    <source>
        <dbReference type="Proteomes" id="UP000620124"/>
    </source>
</evidence>
<feature type="repeat" description="ANK" evidence="4">
    <location>
        <begin position="760"/>
        <end position="792"/>
    </location>
</feature>
<feature type="repeat" description="ANK" evidence="4">
    <location>
        <begin position="1081"/>
        <end position="1113"/>
    </location>
</feature>
<dbReference type="Pfam" id="PF00023">
    <property type="entry name" value="Ank"/>
    <property type="match status" value="1"/>
</dbReference>
<feature type="repeat" description="ANK" evidence="4">
    <location>
        <begin position="793"/>
        <end position="825"/>
    </location>
</feature>
<dbReference type="Gene3D" id="1.25.40.20">
    <property type="entry name" value="Ankyrin repeat-containing domain"/>
    <property type="match status" value="2"/>
</dbReference>
<dbReference type="InterPro" id="IPR027417">
    <property type="entry name" value="P-loop_NTPase"/>
</dbReference>
<evidence type="ECO:0000256" key="2">
    <source>
        <dbReference type="ARBA" id="ARBA00022737"/>
    </source>
</evidence>
<dbReference type="InterPro" id="IPR056884">
    <property type="entry name" value="NPHP3-like_N"/>
</dbReference>
<dbReference type="SMART" id="SM00248">
    <property type="entry name" value="ANK"/>
    <property type="match status" value="12"/>
</dbReference>
<feature type="repeat" description="ANK" evidence="4">
    <location>
        <begin position="976"/>
        <end position="1008"/>
    </location>
</feature>
<dbReference type="Pfam" id="PF12796">
    <property type="entry name" value="Ank_2"/>
    <property type="match status" value="4"/>
</dbReference>
<feature type="repeat" description="ANK" evidence="4">
    <location>
        <begin position="943"/>
        <end position="975"/>
    </location>
</feature>
<dbReference type="SUPFAM" id="SSF48403">
    <property type="entry name" value="Ankyrin repeat"/>
    <property type="match status" value="2"/>
</dbReference>
<dbReference type="SUPFAM" id="SSF52540">
    <property type="entry name" value="P-loop containing nucleoside triphosphate hydrolases"/>
    <property type="match status" value="1"/>
</dbReference>
<sequence>MGVYPSTSGPAVSAMKPVDRKDLVIDNIALGFELVKELAGCAESVPFIAPVAGFLSKVLAAYQKTKDTKEKRDELIGRIMDIAHDLCATVSQMKQTNHVDILSRLKPDIEAYVRLLEDTSEFVAEYDGLRDIRRWAADKQLGSKLIALEHDLNVFGDRFKTNRLVDLALQQTVIKGTVDKIYDEVIIKKLEDWLGPPPDMRTKQHTTQLLHQEGTGDWLLEGTTFINWQDNAGCLWIQGKSGTGKTVLSSAVISKLFKDQQLFRDAGMSSAVAFFYFDFNDKESYPVERALRRIILQLSARSRRHYRALHDQYILSNGVVMPTSQQLLHVLRELLSELGRTYIVLDALDECEDTKTLIDLIGTFQDWTHTPLHLLITSQPRTVFSERIKNVPCLYLDSAATQEDIRLFVETELRQNDQLNLWTKRADEMIDRIVVKSSGMFRLAACLLLELSRCQWQDELDQTLQNLPSDLFGMYDRFLESDTIRPRDLIYVTGVLRWLVFSARPMSPTEVADAVAFDFSDPTYYVYRPNRREDNATTILKWLEGLVTVDRNPGQEHKLVLAHASVHDYVLSQQFTNKFKHDLSAPLSQTFIARSCITYLLHFSDHTLDEKSLPQYPLAIYAAKNWHHHLSRCDTQSVLYVDILRLLEDGSRQYRALNLLDTFYTVPLPWEPTVPPPLYMCSKGYTEIVRLLLANGADVNARGGEYGDALEASSWQNNTKVNTRGGEYGSALHAAVSRGDTEIVEILITNGVDVNETCGSNGSVLQVASARGETKIVQLLLANGADVNAPGGQYGDALQAASCQGNAEIARILLEHGAKVNVQSGEYGSPLHGAVIQGNTDIARMLLKHGSDVHAQGGDCGSVLQAACQYQPLLKVAYYAHGFHKRRLLFKSLLQHGADPDVFDEEFKSTMEAAKCLQWGVAGVDCVRLLLEHGADINTQCGEYGSALQAASAHGNTCVVAVLLDSGAEVNAPGGKYGSALQAAITEDHPEIVQLLLDHGADVEAQNGEFGSALQTAAHNFCEAKTELIRLLLTHGADANAQGGQFGNALQAAACCSLIYAIDSVRLLLAHGANVNAKGGEYGSALQAASAYGNKSVVELLLENGADVHESGGKIWNCAGSGDQGTPHRDCRDLAGERCGRDQYNGIGQRRGLISYMYTMYDITWTMDDTLNLVKEPLASPKPNTKNIRLVFAAVKETILQNALKDSGIL</sequence>
<comment type="caution">
    <text evidence="6">The sequence shown here is derived from an EMBL/GenBank/DDBJ whole genome shotgun (WGS) entry which is preliminary data.</text>
</comment>
<dbReference type="OrthoDB" id="4772757at2759"/>
<reference evidence="6" key="1">
    <citation type="submission" date="2020-05" db="EMBL/GenBank/DDBJ databases">
        <title>Mycena genomes resolve the evolution of fungal bioluminescence.</title>
        <authorList>
            <person name="Tsai I.J."/>
        </authorList>
    </citation>
    <scope>NUCLEOTIDE SEQUENCE</scope>
    <source>
        <strain evidence="6">CCC161011</strain>
    </source>
</reference>
<evidence type="ECO:0000313" key="6">
    <source>
        <dbReference type="EMBL" id="KAF7332889.1"/>
    </source>
</evidence>
<evidence type="ECO:0000259" key="5">
    <source>
        <dbReference type="PROSITE" id="PS50837"/>
    </source>
</evidence>